<evidence type="ECO:0000313" key="2">
    <source>
        <dbReference type="Proteomes" id="UP000778864"/>
    </source>
</evidence>
<protein>
    <submittedName>
        <fullName evidence="1">Uncharacterized protein</fullName>
    </submittedName>
</protein>
<sequence length="105" mass="12324">MNLGQLTSMTNCETCHMPLEIFANKSEVICKYCGRKNNLKIKQLWDSDNIKISKNPIYKLKLNTDKIKTIDDIKRILEFIDIEVTIKDGVINERFEKVKDLFEWG</sequence>
<name>A0A943ABF7_VEIPA</name>
<evidence type="ECO:0000313" key="1">
    <source>
        <dbReference type="EMBL" id="MBS4893738.1"/>
    </source>
</evidence>
<dbReference type="EMBL" id="JAGZMU010000005">
    <property type="protein sequence ID" value="MBS4893738.1"/>
    <property type="molecule type" value="Genomic_DNA"/>
</dbReference>
<accession>A0A943ABF7</accession>
<dbReference type="AlphaFoldDB" id="A0A943ABF7"/>
<dbReference type="RefSeq" id="WP_278467947.1">
    <property type="nucleotide sequence ID" value="NZ_JAGZMU010000005.1"/>
</dbReference>
<proteinExistence type="predicted"/>
<comment type="caution">
    <text evidence="1">The sequence shown here is derived from an EMBL/GenBank/DDBJ whole genome shotgun (WGS) entry which is preliminary data.</text>
</comment>
<gene>
    <name evidence="1" type="ORF">KHZ90_08185</name>
</gene>
<organism evidence="1 2">
    <name type="scientific">Veillonella parvula</name>
    <name type="common">Staphylococcus parvulus</name>
    <dbReference type="NCBI Taxonomy" id="29466"/>
    <lineage>
        <taxon>Bacteria</taxon>
        <taxon>Bacillati</taxon>
        <taxon>Bacillota</taxon>
        <taxon>Negativicutes</taxon>
        <taxon>Veillonellales</taxon>
        <taxon>Veillonellaceae</taxon>
        <taxon>Veillonella</taxon>
    </lineage>
</organism>
<reference evidence="1" key="1">
    <citation type="submission" date="2021-02" db="EMBL/GenBank/DDBJ databases">
        <title>Infant gut strain persistence is associated with maternal origin, phylogeny, and functional potential including surface adhesion and iron acquisition.</title>
        <authorList>
            <person name="Lou Y.C."/>
        </authorList>
    </citation>
    <scope>NUCLEOTIDE SEQUENCE</scope>
    <source>
        <strain evidence="1">L3_108_031G1_dasL3_108_031G1_concoct_20</strain>
    </source>
</reference>
<dbReference type="Proteomes" id="UP000778864">
    <property type="component" value="Unassembled WGS sequence"/>
</dbReference>